<comment type="caution">
    <text evidence="1">The sequence shown here is derived from an EMBL/GenBank/DDBJ whole genome shotgun (WGS) entry which is preliminary data.</text>
</comment>
<evidence type="ECO:0000313" key="1">
    <source>
        <dbReference type="EMBL" id="KAJ9122877.1"/>
    </source>
</evidence>
<organism evidence="1 2">
    <name type="scientific">Naganishia onofrii</name>
    <dbReference type="NCBI Taxonomy" id="1851511"/>
    <lineage>
        <taxon>Eukaryota</taxon>
        <taxon>Fungi</taxon>
        <taxon>Dikarya</taxon>
        <taxon>Basidiomycota</taxon>
        <taxon>Agaricomycotina</taxon>
        <taxon>Tremellomycetes</taxon>
        <taxon>Filobasidiales</taxon>
        <taxon>Filobasidiaceae</taxon>
        <taxon>Naganishia</taxon>
    </lineage>
</organism>
<proteinExistence type="predicted"/>
<reference evidence="1" key="1">
    <citation type="submission" date="2023-04" db="EMBL/GenBank/DDBJ databases">
        <title>Draft Genome sequencing of Naganishia species isolated from polar environments using Oxford Nanopore Technology.</title>
        <authorList>
            <person name="Leo P."/>
            <person name="Venkateswaran K."/>
        </authorList>
    </citation>
    <scope>NUCLEOTIDE SEQUENCE</scope>
    <source>
        <strain evidence="1">DBVPG 5303</strain>
    </source>
</reference>
<name>A0ACC2XHY4_9TREE</name>
<keyword evidence="2" id="KW-1185">Reference proteome</keyword>
<dbReference type="EMBL" id="JASBWV010000013">
    <property type="protein sequence ID" value="KAJ9122877.1"/>
    <property type="molecule type" value="Genomic_DNA"/>
</dbReference>
<sequence length="179" mass="18634">MSTLSVPADRKNEGQTDGTSGLSPRGDVSSIRAVTGSLLVDTMEGVKLGGTSEAPSREPSPMSVDETFGSLSVTIDGAKPSELSMTSEEFAKAVHQALGGQRPSGYKPRPSPGNSSRVLAGRVGKPAGNSGGGVPGGNREAGGDIKNHRSGTARDKERAELRKQSRLDFEKARKKRSQS</sequence>
<accession>A0ACC2XHY4</accession>
<dbReference type="Proteomes" id="UP001234202">
    <property type="component" value="Unassembled WGS sequence"/>
</dbReference>
<gene>
    <name evidence="1" type="ORF">QFC24_003915</name>
</gene>
<evidence type="ECO:0000313" key="2">
    <source>
        <dbReference type="Proteomes" id="UP001234202"/>
    </source>
</evidence>
<protein>
    <submittedName>
        <fullName evidence="1">Uncharacterized protein</fullName>
    </submittedName>
</protein>